<evidence type="ECO:0000259" key="5">
    <source>
        <dbReference type="PROSITE" id="PS50878"/>
    </source>
</evidence>
<evidence type="ECO:0000256" key="1">
    <source>
        <dbReference type="PROSITE-ProRule" id="PRU00266"/>
    </source>
</evidence>
<dbReference type="InterPro" id="IPR050923">
    <property type="entry name" value="Cell_Proc_Reg/RNA_Proc"/>
</dbReference>
<dbReference type="GO" id="GO:0003723">
    <property type="term" value="F:RNA binding"/>
    <property type="evidence" value="ECO:0007669"/>
    <property type="project" value="UniProtKB-UniRule"/>
</dbReference>
<keyword evidence="1" id="KW-0694">RNA-binding</keyword>
<dbReference type="OrthoDB" id="433755at2759"/>
<dbReference type="STRING" id="307972.A0A2G8KXH2"/>
<keyword evidence="7" id="KW-1185">Reference proteome</keyword>
<organism evidence="6 7">
    <name type="scientific">Stichopus japonicus</name>
    <name type="common">Sea cucumber</name>
    <dbReference type="NCBI Taxonomy" id="307972"/>
    <lineage>
        <taxon>Eukaryota</taxon>
        <taxon>Metazoa</taxon>
        <taxon>Echinodermata</taxon>
        <taxon>Eleutherozoa</taxon>
        <taxon>Echinozoa</taxon>
        <taxon>Holothuroidea</taxon>
        <taxon>Aspidochirotacea</taxon>
        <taxon>Aspidochirotida</taxon>
        <taxon>Stichopodidae</taxon>
        <taxon>Apostichopus</taxon>
    </lineage>
</organism>
<dbReference type="Pfam" id="PF26215">
    <property type="entry name" value="HTH_animal"/>
    <property type="match status" value="1"/>
</dbReference>
<dbReference type="Proteomes" id="UP000230750">
    <property type="component" value="Unassembled WGS sequence"/>
</dbReference>
<dbReference type="InterPro" id="IPR008984">
    <property type="entry name" value="SMAD_FHA_dom_sf"/>
</dbReference>
<feature type="compositionally biased region" description="Basic and acidic residues" evidence="2">
    <location>
        <begin position="949"/>
        <end position="958"/>
    </location>
</feature>
<feature type="compositionally biased region" description="Basic and acidic residues" evidence="2">
    <location>
        <begin position="176"/>
        <end position="190"/>
    </location>
</feature>
<evidence type="ECO:0000313" key="7">
    <source>
        <dbReference type="Proteomes" id="UP000230750"/>
    </source>
</evidence>
<dbReference type="PROSITE" id="PS50878">
    <property type="entry name" value="RT_POL"/>
    <property type="match status" value="1"/>
</dbReference>
<feature type="compositionally biased region" description="Basic and acidic residues" evidence="2">
    <location>
        <begin position="930"/>
        <end position="940"/>
    </location>
</feature>
<feature type="compositionally biased region" description="Low complexity" evidence="2">
    <location>
        <begin position="900"/>
        <end position="911"/>
    </location>
</feature>
<dbReference type="CDD" id="cd22677">
    <property type="entry name" value="FHA_Kanadaptin"/>
    <property type="match status" value="1"/>
</dbReference>
<feature type="region of interest" description="Disordered" evidence="2">
    <location>
        <begin position="246"/>
        <end position="332"/>
    </location>
</feature>
<dbReference type="Gene3D" id="2.60.200.20">
    <property type="match status" value="1"/>
</dbReference>
<dbReference type="SMART" id="SM00358">
    <property type="entry name" value="DSRM"/>
    <property type="match status" value="1"/>
</dbReference>
<feature type="compositionally biased region" description="Basic and acidic residues" evidence="2">
    <location>
        <begin position="883"/>
        <end position="897"/>
    </location>
</feature>
<feature type="domain" description="Reverse transcriptase" evidence="5">
    <location>
        <begin position="1"/>
        <end position="124"/>
    </location>
</feature>
<dbReference type="InterPro" id="IPR000253">
    <property type="entry name" value="FHA_dom"/>
</dbReference>
<dbReference type="InterPro" id="IPR014720">
    <property type="entry name" value="dsRBD_dom"/>
</dbReference>
<feature type="compositionally biased region" description="Acidic residues" evidence="2">
    <location>
        <begin position="821"/>
        <end position="840"/>
    </location>
</feature>
<dbReference type="SUPFAM" id="SSF49879">
    <property type="entry name" value="SMAD/FHA domain"/>
    <property type="match status" value="1"/>
</dbReference>
<dbReference type="Pfam" id="PF00498">
    <property type="entry name" value="FHA"/>
    <property type="match status" value="1"/>
</dbReference>
<name>A0A2G8KXH2_STIJA</name>
<reference evidence="6 7" key="1">
    <citation type="journal article" date="2017" name="PLoS Biol.">
        <title>The sea cucumber genome provides insights into morphological evolution and visceral regeneration.</title>
        <authorList>
            <person name="Zhang X."/>
            <person name="Sun L."/>
            <person name="Yuan J."/>
            <person name="Sun Y."/>
            <person name="Gao Y."/>
            <person name="Zhang L."/>
            <person name="Li S."/>
            <person name="Dai H."/>
            <person name="Hamel J.F."/>
            <person name="Liu C."/>
            <person name="Yu Y."/>
            <person name="Liu S."/>
            <person name="Lin W."/>
            <person name="Guo K."/>
            <person name="Jin S."/>
            <person name="Xu P."/>
            <person name="Storey K.B."/>
            <person name="Huan P."/>
            <person name="Zhang T."/>
            <person name="Zhou Y."/>
            <person name="Zhang J."/>
            <person name="Lin C."/>
            <person name="Li X."/>
            <person name="Xing L."/>
            <person name="Huo D."/>
            <person name="Sun M."/>
            <person name="Wang L."/>
            <person name="Mercier A."/>
            <person name="Li F."/>
            <person name="Yang H."/>
            <person name="Xiang J."/>
        </authorList>
    </citation>
    <scope>NUCLEOTIDE SEQUENCE [LARGE SCALE GENOMIC DNA]</scope>
    <source>
        <strain evidence="6">Shaxun</strain>
        <tissue evidence="6">Muscle</tissue>
    </source>
</reference>
<feature type="compositionally biased region" description="Polar residues" evidence="2">
    <location>
        <begin position="250"/>
        <end position="259"/>
    </location>
</feature>
<sequence length="982" mass="111592">MGSQASPEICDIVMHRLENQILPTDNKILKWLRYRDEILLLYDGSPQELEQLVNRLNEIHRFLKFTVEILHTEVTYLDLKIFKGPRFETNGLLDTKVYTKPTETFQYLDRNSAHPLATFKGFIKGEVLRYARLCNNETDFLQKKNAFTEKLLLRNYKKEEIASATKGIKFENPAEVRHARDELVPEKKTETPSNVESSKNDSDTQVKSNETPVLQDEEKNTTTVQPTKPILKAGVLPFKLPTLPFKKAQKSQSSEVTSLNKDKLTDESSSNEPRKISKANSDSSKSIPRADSSAVNDNSFEKAEKQDIPESQRKTDRKRQLPSPAEKLKIPPLPYKDPSWGGIPSKNYSLEVLKSGKIVGTVDLRIKSFYVFGRLECCDVTLEHPSISRYHLVLQYRAVGDSERDPGFYLYDLASTHGSQFNKGPMKARVYYRIRVGHQFKLGGSSRIFILQGPSEDEEAGSELSVTQLKELRQKQLEEQEELKRKLKEKKMETHEEPKEQRGISWGMRDDAEEEEIDMEKNPYNVMSQAEKEASYVKDPKKTLRGYFEREGLELEYNVEEKGSGFNKQYVCKVELPVDDAEGDPITAEAAVSGKKKEAVIACAAEACRILDAHGVLRQAVHESKQKKKKNWADDDFYDSDDDSYLDRTGVIEKKRTKRMIKAGVIKQEVDIYDSLLVKLSNVDEELKTTQTELDTLKQDQSTGSEEDTLDAFINQLKSGKTVDKTKRAKMKLRVIELKKEQTRLQRLIKLVQPASVTLGISEKMINHRVSSLLYPRGYQMKGFMKGRKIPQSKGKSQLSLADSSTSPAPSIVGKTNKMEENEEEEDDDDSDEEEEDNDKEEVAERGKMSKAGMITASQIPQEITKSDTDLPTAAANLNSSKSEQENKISNEKKQMETNKSVSSKPPRVSPTQQRRPKRVLGPQMGPLIKFKEFVNRDEPESSTSSDGPDAKKKKDADFADWIPPDDQKGDGRTFLNEKYGY</sequence>
<dbReference type="SUPFAM" id="SSF54768">
    <property type="entry name" value="dsRNA-binding domain-like"/>
    <property type="match status" value="1"/>
</dbReference>
<evidence type="ECO:0000256" key="2">
    <source>
        <dbReference type="SAM" id="MobiDB-lite"/>
    </source>
</evidence>
<dbReference type="FunFam" id="3.30.160.20:FF:000088">
    <property type="entry name" value="Uncharacterized protein ZK632.2"/>
    <property type="match status" value="1"/>
</dbReference>
<dbReference type="Pfam" id="PF00035">
    <property type="entry name" value="dsrm"/>
    <property type="match status" value="1"/>
</dbReference>
<feature type="compositionally biased region" description="Basic and acidic residues" evidence="2">
    <location>
        <begin position="486"/>
        <end position="502"/>
    </location>
</feature>
<dbReference type="CDD" id="cd19856">
    <property type="entry name" value="DSRM_Kanadaptin"/>
    <property type="match status" value="1"/>
</dbReference>
<dbReference type="Gene3D" id="3.30.160.20">
    <property type="match status" value="1"/>
</dbReference>
<dbReference type="InterPro" id="IPR058912">
    <property type="entry name" value="HTH_animal"/>
</dbReference>
<dbReference type="PROSITE" id="PS50006">
    <property type="entry name" value="FHA_DOMAIN"/>
    <property type="match status" value="1"/>
</dbReference>
<dbReference type="PROSITE" id="PS50137">
    <property type="entry name" value="DS_RBD"/>
    <property type="match status" value="1"/>
</dbReference>
<feature type="region of interest" description="Disordered" evidence="2">
    <location>
        <begin position="486"/>
        <end position="509"/>
    </location>
</feature>
<evidence type="ECO:0000259" key="4">
    <source>
        <dbReference type="PROSITE" id="PS50137"/>
    </source>
</evidence>
<dbReference type="EMBL" id="MRZV01000316">
    <property type="protein sequence ID" value="PIK52699.1"/>
    <property type="molecule type" value="Genomic_DNA"/>
</dbReference>
<accession>A0A2G8KXH2</accession>
<dbReference type="PANTHER" id="PTHR23308">
    <property type="entry name" value="NUCLEAR INHIBITOR OF PROTEIN PHOSPHATASE-1"/>
    <property type="match status" value="1"/>
</dbReference>
<feature type="domain" description="FHA" evidence="3">
    <location>
        <begin position="370"/>
        <end position="426"/>
    </location>
</feature>
<feature type="region of interest" description="Disordered" evidence="2">
    <location>
        <begin position="176"/>
        <end position="228"/>
    </location>
</feature>
<dbReference type="AlphaFoldDB" id="A0A2G8KXH2"/>
<evidence type="ECO:0000259" key="3">
    <source>
        <dbReference type="PROSITE" id="PS50006"/>
    </source>
</evidence>
<feature type="compositionally biased region" description="Basic and acidic residues" evidence="2">
    <location>
        <begin position="299"/>
        <end position="314"/>
    </location>
</feature>
<feature type="domain" description="DRBM" evidence="4">
    <location>
        <begin position="539"/>
        <end position="613"/>
    </location>
</feature>
<dbReference type="SMART" id="SM00240">
    <property type="entry name" value="FHA"/>
    <property type="match status" value="1"/>
</dbReference>
<feature type="region of interest" description="Disordered" evidence="2">
    <location>
        <begin position="789"/>
        <end position="982"/>
    </location>
</feature>
<proteinExistence type="predicted"/>
<comment type="caution">
    <text evidence="6">The sequence shown here is derived from an EMBL/GenBank/DDBJ whole genome shotgun (WGS) entry which is preliminary data.</text>
</comment>
<protein>
    <submittedName>
        <fullName evidence="6">Putative kanadaptin</fullName>
    </submittedName>
</protein>
<evidence type="ECO:0000313" key="6">
    <source>
        <dbReference type="EMBL" id="PIK52699.1"/>
    </source>
</evidence>
<gene>
    <name evidence="6" type="ORF">BSL78_10388</name>
</gene>
<dbReference type="InterPro" id="IPR000477">
    <property type="entry name" value="RT_dom"/>
</dbReference>
<feature type="compositionally biased region" description="Polar residues" evidence="2">
    <location>
        <begin position="794"/>
        <end position="809"/>
    </location>
</feature>